<comment type="similarity">
    <text evidence="6">Belongs to the globin family.</text>
</comment>
<keyword evidence="2 6" id="KW-0349">Heme</keyword>
<feature type="compositionally biased region" description="Low complexity" evidence="7">
    <location>
        <begin position="182"/>
        <end position="191"/>
    </location>
</feature>
<organism evidence="9 10">
    <name type="scientific">Amblyomma americanum</name>
    <name type="common">Lone star tick</name>
    <dbReference type="NCBI Taxonomy" id="6943"/>
    <lineage>
        <taxon>Eukaryota</taxon>
        <taxon>Metazoa</taxon>
        <taxon>Ecdysozoa</taxon>
        <taxon>Arthropoda</taxon>
        <taxon>Chelicerata</taxon>
        <taxon>Arachnida</taxon>
        <taxon>Acari</taxon>
        <taxon>Parasitiformes</taxon>
        <taxon>Ixodida</taxon>
        <taxon>Ixodoidea</taxon>
        <taxon>Ixodidae</taxon>
        <taxon>Amblyomminae</taxon>
        <taxon>Amblyomma</taxon>
    </lineage>
</organism>
<evidence type="ECO:0000256" key="3">
    <source>
        <dbReference type="ARBA" id="ARBA00022621"/>
    </source>
</evidence>
<evidence type="ECO:0000256" key="6">
    <source>
        <dbReference type="RuleBase" id="RU000356"/>
    </source>
</evidence>
<proteinExistence type="inferred from homology"/>
<dbReference type="InterPro" id="IPR012292">
    <property type="entry name" value="Globin/Proto"/>
</dbReference>
<name>A0AAQ4EVQ9_AMBAM</name>
<comment type="caution">
    <text evidence="9">The sequence shown here is derived from an EMBL/GenBank/DDBJ whole genome shotgun (WGS) entry which is preliminary data.</text>
</comment>
<dbReference type="GO" id="GO:0005344">
    <property type="term" value="F:oxygen carrier activity"/>
    <property type="evidence" value="ECO:0007669"/>
    <property type="project" value="UniProtKB-KW"/>
</dbReference>
<evidence type="ECO:0000259" key="8">
    <source>
        <dbReference type="PROSITE" id="PS01033"/>
    </source>
</evidence>
<evidence type="ECO:0000256" key="1">
    <source>
        <dbReference type="ARBA" id="ARBA00022448"/>
    </source>
</evidence>
<dbReference type="PANTHER" id="PTHR47217">
    <property type="entry name" value="GLOBIN-LIKE PROTEIN"/>
    <property type="match status" value="1"/>
</dbReference>
<dbReference type="SUPFAM" id="SSF46458">
    <property type="entry name" value="Globin-like"/>
    <property type="match status" value="1"/>
</dbReference>
<dbReference type="EMBL" id="JARKHS020010334">
    <property type="protein sequence ID" value="KAK8778869.1"/>
    <property type="molecule type" value="Genomic_DNA"/>
</dbReference>
<evidence type="ECO:0000256" key="5">
    <source>
        <dbReference type="ARBA" id="ARBA00023004"/>
    </source>
</evidence>
<dbReference type="InterPro" id="IPR044399">
    <property type="entry name" value="Mb-like_M"/>
</dbReference>
<accession>A0AAQ4EVQ9</accession>
<reference evidence="9 10" key="1">
    <citation type="journal article" date="2023" name="Arcadia Sci">
        <title>De novo assembly of a long-read Amblyomma americanum tick genome.</title>
        <authorList>
            <person name="Chou S."/>
            <person name="Poskanzer K.E."/>
            <person name="Rollins M."/>
            <person name="Thuy-Boun P.S."/>
        </authorList>
    </citation>
    <scope>NUCLEOTIDE SEQUENCE [LARGE SCALE GENOMIC DNA]</scope>
    <source>
        <strain evidence="9">F_SG_1</strain>
        <tissue evidence="9">Salivary glands</tissue>
    </source>
</reference>
<keyword evidence="10" id="KW-1185">Reference proteome</keyword>
<dbReference type="PANTHER" id="PTHR47217:SF1">
    <property type="entry name" value="GLOBIN-LIKE PROTEIN"/>
    <property type="match status" value="1"/>
</dbReference>
<dbReference type="AlphaFoldDB" id="A0AAQ4EVQ9"/>
<keyword evidence="3 6" id="KW-0561">Oxygen transport</keyword>
<dbReference type="InterPro" id="IPR009050">
    <property type="entry name" value="Globin-like_sf"/>
</dbReference>
<dbReference type="GO" id="GO:0020037">
    <property type="term" value="F:heme binding"/>
    <property type="evidence" value="ECO:0007669"/>
    <property type="project" value="InterPro"/>
</dbReference>
<dbReference type="CDD" id="cd01040">
    <property type="entry name" value="Mb-like"/>
    <property type="match status" value="1"/>
</dbReference>
<evidence type="ECO:0000256" key="7">
    <source>
        <dbReference type="SAM" id="MobiDB-lite"/>
    </source>
</evidence>
<dbReference type="Pfam" id="PF00042">
    <property type="entry name" value="Globin"/>
    <property type="match status" value="1"/>
</dbReference>
<evidence type="ECO:0000256" key="2">
    <source>
        <dbReference type="ARBA" id="ARBA00022617"/>
    </source>
</evidence>
<dbReference type="Gene3D" id="1.10.490.10">
    <property type="entry name" value="Globins"/>
    <property type="match status" value="1"/>
</dbReference>
<dbReference type="GO" id="GO:0019825">
    <property type="term" value="F:oxygen binding"/>
    <property type="evidence" value="ECO:0007669"/>
    <property type="project" value="InterPro"/>
</dbReference>
<keyword evidence="5" id="KW-0408">Iron</keyword>
<gene>
    <name evidence="9" type="ORF">V5799_019794</name>
</gene>
<keyword evidence="4" id="KW-0479">Metal-binding</keyword>
<feature type="compositionally biased region" description="Basic and acidic residues" evidence="7">
    <location>
        <begin position="166"/>
        <end position="177"/>
    </location>
</feature>
<dbReference type="GO" id="GO:0046872">
    <property type="term" value="F:metal ion binding"/>
    <property type="evidence" value="ECO:0007669"/>
    <property type="project" value="UniProtKB-KW"/>
</dbReference>
<feature type="region of interest" description="Disordered" evidence="7">
    <location>
        <begin position="166"/>
        <end position="240"/>
    </location>
</feature>
<dbReference type="InterPro" id="IPR000971">
    <property type="entry name" value="Globin"/>
</dbReference>
<feature type="domain" description="Globin" evidence="8">
    <location>
        <begin position="15"/>
        <end position="163"/>
    </location>
</feature>
<evidence type="ECO:0000256" key="4">
    <source>
        <dbReference type="ARBA" id="ARBA00022723"/>
    </source>
</evidence>
<keyword evidence="1 6" id="KW-0813">Transport</keyword>
<dbReference type="PROSITE" id="PS01033">
    <property type="entry name" value="GLOBIN"/>
    <property type="match status" value="1"/>
</dbReference>
<sequence>MGQGQSKDKVDKATGMSEREKKMVLDSWHAFTKQHQDYGAVVFRALFDKHPDYISLFPKFKEKAISALPEDPKFRSHSFTVGMQLNNMIESLQHPENLLKLAVKNAEFHAKIKNVTPKHFEEFGIVIIGVLTDNQPKHMTPQALVAWRKLFELFNEQILAVFETEAESKAEGHKSSEPSRLASKSKSTTAAHSLRAGPSRSKSKRDQRKPSSVGVNKEQGKKDYGAKASSSTVTGAPKGS</sequence>
<evidence type="ECO:0000313" key="9">
    <source>
        <dbReference type="EMBL" id="KAK8778869.1"/>
    </source>
</evidence>
<evidence type="ECO:0000313" key="10">
    <source>
        <dbReference type="Proteomes" id="UP001321473"/>
    </source>
</evidence>
<dbReference type="Proteomes" id="UP001321473">
    <property type="component" value="Unassembled WGS sequence"/>
</dbReference>
<protein>
    <recommendedName>
        <fullName evidence="8">Globin domain-containing protein</fullName>
    </recommendedName>
</protein>